<dbReference type="Pfam" id="PF00698">
    <property type="entry name" value="Acyl_transf_1"/>
    <property type="match status" value="1"/>
</dbReference>
<accession>A0ABV4WIF8</accession>
<dbReference type="PANTHER" id="PTHR42681:SF1">
    <property type="entry name" value="MALONYL-COA-ACYL CARRIER PROTEIN TRANSACYLASE, MITOCHONDRIAL"/>
    <property type="match status" value="1"/>
</dbReference>
<dbReference type="Gene3D" id="3.40.366.10">
    <property type="entry name" value="Malonyl-Coenzyme A Acyl Carrier Protein, domain 2"/>
    <property type="match status" value="1"/>
</dbReference>
<dbReference type="EC" id="2.3.1.39" evidence="4"/>
<dbReference type="InterPro" id="IPR016035">
    <property type="entry name" value="Acyl_Trfase/lysoPLipase"/>
</dbReference>
<comment type="similarity">
    <text evidence="4">Belongs to the fabD family.</text>
</comment>
<name>A0ABV4WIF8_9CYAN</name>
<dbReference type="NCBIfam" id="TIGR00128">
    <property type="entry name" value="fabD"/>
    <property type="match status" value="1"/>
</dbReference>
<sequence length="294" mass="31630">MTKTAWVFPGQGSQKIGMGGDLVEFPNAENKFSQAEKILGWSVLEICQNPEDKVSHTLYTQPCLYVIESILAELIQEKGHQPNLVAGHSLGEYVALHVAGVFDFETGLKLVKKRAELMDSAAGGMMAALMGFDEKQLAEIIKNTPDLVLANDNSSGQVVISGTPEAVETALSQVKAKKAVKLNVSGAFHSPLMAPAATEFQEFLDAVSFNDAEVPVISNVDPTPTTEATVLKQRLSEQMTGSVRWREICLTLPEAGVEKVVEIGPGKVLTGLIKRTCPNLKLENITSAADLPTQ</sequence>
<evidence type="ECO:0000313" key="6">
    <source>
        <dbReference type="EMBL" id="MFB2834662.1"/>
    </source>
</evidence>
<feature type="domain" description="Malonyl-CoA:ACP transacylase (MAT)" evidence="5">
    <location>
        <begin position="7"/>
        <end position="294"/>
    </location>
</feature>
<proteinExistence type="inferred from homology"/>
<evidence type="ECO:0000259" key="5">
    <source>
        <dbReference type="SMART" id="SM00827"/>
    </source>
</evidence>
<dbReference type="EMBL" id="JBHFNT010000072">
    <property type="protein sequence ID" value="MFB2834662.1"/>
    <property type="molecule type" value="Genomic_DNA"/>
</dbReference>
<reference evidence="6 7" key="1">
    <citation type="submission" date="2024-09" db="EMBL/GenBank/DDBJ databases">
        <title>Floridaenema gen nov. (Aerosakkonemataceae, Aerosakkonematales ord. nov., Cyanobacteria) from benthic tropical and subtropical fresh waters, with the description of four new species.</title>
        <authorList>
            <person name="Moretto J.A."/>
            <person name="Berthold D.E."/>
            <person name="Lefler F.W."/>
            <person name="Huang I.-S."/>
            <person name="Laughinghouse H. IV."/>
        </authorList>
    </citation>
    <scope>NUCLEOTIDE SEQUENCE [LARGE SCALE GENOMIC DNA]</scope>
    <source>
        <strain evidence="6 7">BLCC-F167</strain>
    </source>
</reference>
<dbReference type="InterPro" id="IPR004410">
    <property type="entry name" value="Malonyl_CoA-ACP_transAc_FabD"/>
</dbReference>
<dbReference type="InterPro" id="IPR024925">
    <property type="entry name" value="Malonyl_CoA-ACP_transAc"/>
</dbReference>
<evidence type="ECO:0000313" key="7">
    <source>
        <dbReference type="Proteomes" id="UP001576780"/>
    </source>
</evidence>
<dbReference type="SMART" id="SM00827">
    <property type="entry name" value="PKS_AT"/>
    <property type="match status" value="1"/>
</dbReference>
<keyword evidence="1 4" id="KW-0808">Transferase</keyword>
<dbReference type="InterPro" id="IPR050858">
    <property type="entry name" value="Mal-CoA-ACP_Trans/PKS_FabD"/>
</dbReference>
<dbReference type="PIRSF" id="PIRSF000446">
    <property type="entry name" value="Mct"/>
    <property type="match status" value="1"/>
</dbReference>
<dbReference type="InterPro" id="IPR001227">
    <property type="entry name" value="Ac_transferase_dom_sf"/>
</dbReference>
<dbReference type="SUPFAM" id="SSF55048">
    <property type="entry name" value="Probable ACP-binding domain of malonyl-CoA ACP transacylase"/>
    <property type="match status" value="1"/>
</dbReference>
<evidence type="ECO:0000256" key="2">
    <source>
        <dbReference type="ARBA" id="ARBA00023315"/>
    </source>
</evidence>
<comment type="catalytic activity">
    <reaction evidence="3 4">
        <text>holo-[ACP] + malonyl-CoA = malonyl-[ACP] + CoA</text>
        <dbReference type="Rhea" id="RHEA:41792"/>
        <dbReference type="Rhea" id="RHEA-COMP:9623"/>
        <dbReference type="Rhea" id="RHEA-COMP:9685"/>
        <dbReference type="ChEBI" id="CHEBI:57287"/>
        <dbReference type="ChEBI" id="CHEBI:57384"/>
        <dbReference type="ChEBI" id="CHEBI:64479"/>
        <dbReference type="ChEBI" id="CHEBI:78449"/>
        <dbReference type="EC" id="2.3.1.39"/>
    </reaction>
</comment>
<protein>
    <recommendedName>
        <fullName evidence="4">Malonyl CoA-acyl carrier protein transacylase</fullName>
        <ecNumber evidence="4">2.3.1.39</ecNumber>
    </recommendedName>
</protein>
<dbReference type="InterPro" id="IPR016036">
    <property type="entry name" value="Malonyl_transacylase_ACP-bd"/>
</dbReference>
<dbReference type="SUPFAM" id="SSF52151">
    <property type="entry name" value="FabD/lysophospholipase-like"/>
    <property type="match status" value="1"/>
</dbReference>
<dbReference type="Gene3D" id="3.30.70.250">
    <property type="entry name" value="Malonyl-CoA ACP transacylase, ACP-binding"/>
    <property type="match status" value="1"/>
</dbReference>
<comment type="caution">
    <text evidence="6">The sequence shown here is derived from an EMBL/GenBank/DDBJ whole genome shotgun (WGS) entry which is preliminary data.</text>
</comment>
<evidence type="ECO:0000256" key="3">
    <source>
        <dbReference type="ARBA" id="ARBA00048462"/>
    </source>
</evidence>
<keyword evidence="7" id="KW-1185">Reference proteome</keyword>
<dbReference type="InterPro" id="IPR014043">
    <property type="entry name" value="Acyl_transferase_dom"/>
</dbReference>
<evidence type="ECO:0000256" key="1">
    <source>
        <dbReference type="ARBA" id="ARBA00022679"/>
    </source>
</evidence>
<dbReference type="RefSeq" id="WP_413277091.1">
    <property type="nucleotide sequence ID" value="NZ_JBHFNT010000072.1"/>
</dbReference>
<dbReference type="GO" id="GO:0004314">
    <property type="term" value="F:[acyl-carrier-protein] S-malonyltransferase activity"/>
    <property type="evidence" value="ECO:0007669"/>
    <property type="project" value="UniProtKB-EC"/>
</dbReference>
<organism evidence="6 7">
    <name type="scientific">Floridaenema evergladense BLCC-F167</name>
    <dbReference type="NCBI Taxonomy" id="3153639"/>
    <lineage>
        <taxon>Bacteria</taxon>
        <taxon>Bacillati</taxon>
        <taxon>Cyanobacteriota</taxon>
        <taxon>Cyanophyceae</taxon>
        <taxon>Oscillatoriophycideae</taxon>
        <taxon>Aerosakkonematales</taxon>
        <taxon>Aerosakkonemataceae</taxon>
        <taxon>Floridanema</taxon>
        <taxon>Floridanema evergladense</taxon>
    </lineage>
</organism>
<evidence type="ECO:0000256" key="4">
    <source>
        <dbReference type="PIRNR" id="PIRNR000446"/>
    </source>
</evidence>
<keyword evidence="2 4" id="KW-0012">Acyltransferase</keyword>
<dbReference type="Proteomes" id="UP001576780">
    <property type="component" value="Unassembled WGS sequence"/>
</dbReference>
<dbReference type="PANTHER" id="PTHR42681">
    <property type="entry name" value="MALONYL-COA-ACYL CARRIER PROTEIN TRANSACYLASE, MITOCHONDRIAL"/>
    <property type="match status" value="1"/>
</dbReference>
<gene>
    <name evidence="6" type="primary">fabD</name>
    <name evidence="6" type="ORF">ACE1CA_09030</name>
</gene>